<feature type="compositionally biased region" description="Basic residues" evidence="2">
    <location>
        <begin position="435"/>
        <end position="448"/>
    </location>
</feature>
<feature type="coiled-coil region" evidence="1">
    <location>
        <begin position="881"/>
        <end position="908"/>
    </location>
</feature>
<feature type="compositionally biased region" description="Basic and acidic residues" evidence="2">
    <location>
        <begin position="510"/>
        <end position="524"/>
    </location>
</feature>
<name>G0N631_CAEBE</name>
<keyword evidence="4" id="KW-1185">Reference proteome</keyword>
<feature type="compositionally biased region" description="Polar residues" evidence="2">
    <location>
        <begin position="761"/>
        <end position="770"/>
    </location>
</feature>
<feature type="compositionally biased region" description="Basic and acidic residues" evidence="2">
    <location>
        <begin position="38"/>
        <end position="58"/>
    </location>
</feature>
<evidence type="ECO:0000313" key="3">
    <source>
        <dbReference type="EMBL" id="EGT53568.1"/>
    </source>
</evidence>
<feature type="compositionally biased region" description="Low complexity" evidence="2">
    <location>
        <begin position="693"/>
        <end position="704"/>
    </location>
</feature>
<feature type="compositionally biased region" description="Polar residues" evidence="2">
    <location>
        <begin position="488"/>
        <end position="509"/>
    </location>
</feature>
<dbReference type="InParanoid" id="G0N631"/>
<sequence>MDDTTNFHQFDPSDLPPIIPMEDGPPKYDPDPSLSEIVAERGFKSDSEMIRRHQEQNRPFRSVSPMDFTSNPLCNNQEFARSGQIEPGDTYDVKLHLVQFSSHPTYDNSVRKDPDLKDPDGFLLMDQDSGDCRRNSCISSGPLGAIELNYQILQPPILPHQPHGPTGTPPVAHRHGSGAHGQAAQKYDPGAHRRADGSRIQGHNVEGYDPPGHHQAKPNTDQHHGTYLLGHDVEGYDPPGHHQAEPNTDQNHDVNSNHSYAHHSTLGLTIDASKLNRSDNAGALHYNGNENDQDMSSGPYVAQIPIPYQGQPVQGQHGPFVRKDLSPYPHRDAEGQLDPQFGQSPERDAHGATHVREAGSNPVGHDHRGQSAGSRRHLATLDGRNPSEQPIGPDLGSGQTTGPDRKLPTQGGQDRLGQHTGPDLGSGPPVGSRAHPYKKGSRSKRPKPKTNDPSEMTVEQFVHLQLEEAGRVQQQTQLQSQQAHRPQDQFQYSPESELWTQPTPQGEEQNSPHRDQIPYKKEPWDPQFAGQQELLDQLQLELDHDLEQWTQPQLQDTHTHHLQDQLCAQPPQKLLSRQSDQQAPCQDQILYNPGSWTPTGNGYTVPVHHSSHYFPVPQGINYSAAEQTSENYEDPPAHIPITAQPLEEDLYDLDDWKRNTPAPSDQCRAPVNIIPQPSSQRTSISEYTNDTTSSSAHSSPSFRRSSMDEAFLQAQKAILSDGLDEMEDLHDATIGTYADFARSIDLQLPVHVPCVPAARDSTPTSESSFDGYSPPPSRSLLPKARRNRENPRLKRTAEQKRDRKREQNRKDSKKSVARKQSRREEAEKHSEYIKNSVKKQKGANLEFERNMEDLLAGYDSYLVSEKQEYSGWKEEICRILDDQKEKDVEEALQKKQAAKEKFEKYACEYKTIRDKSRKSTVGSQKCRASQDAQLLESEYQILLYSHDLRREKQLKALAELYFTRTIPFYMQQCQPINDIRLQHFIQDNQHLLQTRN</sequence>
<feature type="region of interest" description="Disordered" evidence="2">
    <location>
        <begin position="281"/>
        <end position="455"/>
    </location>
</feature>
<protein>
    <recommendedName>
        <fullName evidence="5">BZIP domain-containing protein</fullName>
    </recommendedName>
</protein>
<feature type="compositionally biased region" description="Basic and acidic residues" evidence="2">
    <location>
        <begin position="822"/>
        <end position="832"/>
    </location>
</feature>
<dbReference type="AlphaFoldDB" id="G0N631"/>
<feature type="region of interest" description="Disordered" evidence="2">
    <location>
        <begin position="163"/>
        <end position="259"/>
    </location>
</feature>
<accession>G0N631</accession>
<dbReference type="Proteomes" id="UP000008068">
    <property type="component" value="Unassembled WGS sequence"/>
</dbReference>
<feature type="region of interest" description="Disordered" evidence="2">
    <location>
        <begin position="471"/>
        <end position="524"/>
    </location>
</feature>
<keyword evidence="1" id="KW-0175">Coiled coil</keyword>
<evidence type="ECO:0000256" key="1">
    <source>
        <dbReference type="SAM" id="Coils"/>
    </source>
</evidence>
<evidence type="ECO:0000313" key="4">
    <source>
        <dbReference type="Proteomes" id="UP000008068"/>
    </source>
</evidence>
<feature type="region of interest" description="Disordered" evidence="2">
    <location>
        <begin position="657"/>
        <end position="707"/>
    </location>
</feature>
<feature type="compositionally biased region" description="Basic and acidic residues" evidence="2">
    <location>
        <begin position="231"/>
        <end position="244"/>
    </location>
</feature>
<feature type="compositionally biased region" description="Basic and acidic residues" evidence="2">
    <location>
        <begin position="787"/>
        <end position="814"/>
    </location>
</feature>
<feature type="compositionally biased region" description="Basic and acidic residues" evidence="2">
    <location>
        <begin position="345"/>
        <end position="357"/>
    </location>
</feature>
<dbReference type="EMBL" id="GL379842">
    <property type="protein sequence ID" value="EGT53568.1"/>
    <property type="molecule type" value="Genomic_DNA"/>
</dbReference>
<gene>
    <name evidence="3" type="ORF">CAEBREN_21672</name>
</gene>
<feature type="compositionally biased region" description="Low complexity" evidence="2">
    <location>
        <begin position="473"/>
        <end position="482"/>
    </location>
</feature>
<reference evidence="4" key="1">
    <citation type="submission" date="2011-07" db="EMBL/GenBank/DDBJ databases">
        <authorList>
            <consortium name="Caenorhabditis brenneri Sequencing and Analysis Consortium"/>
            <person name="Wilson R.K."/>
        </authorList>
    </citation>
    <scope>NUCLEOTIDE SEQUENCE [LARGE SCALE GENOMIC DNA]</scope>
    <source>
        <strain evidence="4">PB2801</strain>
    </source>
</reference>
<dbReference type="HOGENOM" id="CLU_300576_0_0_1"/>
<evidence type="ECO:0008006" key="5">
    <source>
        <dbReference type="Google" id="ProtNLM"/>
    </source>
</evidence>
<feature type="compositionally biased region" description="Polar residues" evidence="2">
    <location>
        <begin position="675"/>
        <end position="692"/>
    </location>
</feature>
<feature type="region of interest" description="Disordered" evidence="2">
    <location>
        <begin position="1"/>
        <end position="65"/>
    </location>
</feature>
<evidence type="ECO:0000256" key="2">
    <source>
        <dbReference type="SAM" id="MobiDB-lite"/>
    </source>
</evidence>
<proteinExistence type="predicted"/>
<feature type="region of interest" description="Disordered" evidence="2">
    <location>
        <begin position="757"/>
        <end position="835"/>
    </location>
</feature>
<feature type="compositionally biased region" description="Polar residues" evidence="2">
    <location>
        <begin position="245"/>
        <end position="259"/>
    </location>
</feature>
<organism evidence="4">
    <name type="scientific">Caenorhabditis brenneri</name>
    <name type="common">Nematode worm</name>
    <dbReference type="NCBI Taxonomy" id="135651"/>
    <lineage>
        <taxon>Eukaryota</taxon>
        <taxon>Metazoa</taxon>
        <taxon>Ecdysozoa</taxon>
        <taxon>Nematoda</taxon>
        <taxon>Chromadorea</taxon>
        <taxon>Rhabditida</taxon>
        <taxon>Rhabditina</taxon>
        <taxon>Rhabditomorpha</taxon>
        <taxon>Rhabditoidea</taxon>
        <taxon>Rhabditidae</taxon>
        <taxon>Peloderinae</taxon>
        <taxon>Caenorhabditis</taxon>
    </lineage>
</organism>
<feature type="compositionally biased region" description="Basic and acidic residues" evidence="2">
    <location>
        <begin position="321"/>
        <end position="334"/>
    </location>
</feature>